<evidence type="ECO:0000256" key="1">
    <source>
        <dbReference type="SAM" id="Phobius"/>
    </source>
</evidence>
<feature type="transmembrane region" description="Helical" evidence="1">
    <location>
        <begin position="92"/>
        <end position="109"/>
    </location>
</feature>
<accession>X1DN86</accession>
<dbReference type="EMBL" id="BART01027837">
    <property type="protein sequence ID" value="GAG97891.1"/>
    <property type="molecule type" value="Genomic_DNA"/>
</dbReference>
<comment type="caution">
    <text evidence="2">The sequence shown here is derived from an EMBL/GenBank/DDBJ whole genome shotgun (WGS) entry which is preliminary data.</text>
</comment>
<feature type="non-terminal residue" evidence="2">
    <location>
        <position position="1"/>
    </location>
</feature>
<keyword evidence="1" id="KW-0472">Membrane</keyword>
<name>X1DN86_9ZZZZ</name>
<feature type="non-terminal residue" evidence="2">
    <location>
        <position position="274"/>
    </location>
</feature>
<feature type="transmembrane region" description="Helical" evidence="1">
    <location>
        <begin position="24"/>
        <end position="44"/>
    </location>
</feature>
<sequence>ERSEASLAEASQSYLKAFFQRRGLYLAQAILAVMGILLLSRMSYRAMVKLIPGYRQEHRSFRIRLLDLVHRIITVILAIMGPMVVFYLVEDWVLFSLGILLLLGIGLTLRHALPRYWQQVQLFLNVGSVREGERIDLDGLPWRVRQINIFSLLENPTAGLSQRVRIDDLVELKSRPVKRDDPWFPCKNGDWVKLSDGMRGKVTGISQELVELIERGGAHCTYRTTDFLALSPNNLSRNFRLKETIGISYDLQRESVAAIPDTLKDHIERRAAEE</sequence>
<keyword evidence="1" id="KW-0812">Transmembrane</keyword>
<reference evidence="2" key="1">
    <citation type="journal article" date="2014" name="Front. Microbiol.">
        <title>High frequency of phylogenetically diverse reductive dehalogenase-homologous genes in deep subseafloor sedimentary metagenomes.</title>
        <authorList>
            <person name="Kawai M."/>
            <person name="Futagami T."/>
            <person name="Toyoda A."/>
            <person name="Takaki Y."/>
            <person name="Nishi S."/>
            <person name="Hori S."/>
            <person name="Arai W."/>
            <person name="Tsubouchi T."/>
            <person name="Morono Y."/>
            <person name="Uchiyama I."/>
            <person name="Ito T."/>
            <person name="Fujiyama A."/>
            <person name="Inagaki F."/>
            <person name="Takami H."/>
        </authorList>
    </citation>
    <scope>NUCLEOTIDE SEQUENCE</scope>
    <source>
        <strain evidence="2">Expedition CK06-06</strain>
    </source>
</reference>
<protein>
    <submittedName>
        <fullName evidence="2">Uncharacterized protein</fullName>
    </submittedName>
</protein>
<proteinExistence type="predicted"/>
<gene>
    <name evidence="2" type="ORF">S01H4_49240</name>
</gene>
<evidence type="ECO:0000313" key="2">
    <source>
        <dbReference type="EMBL" id="GAG97891.1"/>
    </source>
</evidence>
<organism evidence="2">
    <name type="scientific">marine sediment metagenome</name>
    <dbReference type="NCBI Taxonomy" id="412755"/>
    <lineage>
        <taxon>unclassified sequences</taxon>
        <taxon>metagenomes</taxon>
        <taxon>ecological metagenomes</taxon>
    </lineage>
</organism>
<dbReference type="AlphaFoldDB" id="X1DN86"/>
<feature type="transmembrane region" description="Helical" evidence="1">
    <location>
        <begin position="65"/>
        <end position="86"/>
    </location>
</feature>
<keyword evidence="1" id="KW-1133">Transmembrane helix</keyword>